<dbReference type="Gene3D" id="3.30.200.20">
    <property type="entry name" value="Phosphorylase Kinase, domain 1"/>
    <property type="match status" value="1"/>
</dbReference>
<dbReference type="PROSITE" id="PS00010">
    <property type="entry name" value="ASX_HYDROXYL"/>
    <property type="match status" value="1"/>
</dbReference>
<dbReference type="GO" id="GO:0005524">
    <property type="term" value="F:ATP binding"/>
    <property type="evidence" value="ECO:0007669"/>
    <property type="project" value="UniProtKB-UniRule"/>
</dbReference>
<dbReference type="SUPFAM" id="SSF57184">
    <property type="entry name" value="Growth factor receptor domain"/>
    <property type="match status" value="1"/>
</dbReference>
<feature type="chain" id="PRO_5014095289" description="Protein kinase domain-containing protein" evidence="14">
    <location>
        <begin position="30"/>
        <end position="752"/>
    </location>
</feature>
<evidence type="ECO:0000256" key="14">
    <source>
        <dbReference type="SAM" id="SignalP"/>
    </source>
</evidence>
<dbReference type="PANTHER" id="PTHR27005:SF273">
    <property type="entry name" value="PROTEIN KINASE DOMAIN-CONTAINING PROTEIN"/>
    <property type="match status" value="1"/>
</dbReference>
<evidence type="ECO:0000256" key="10">
    <source>
        <dbReference type="ARBA" id="ARBA00023157"/>
    </source>
</evidence>
<dbReference type="Pfam" id="PF07714">
    <property type="entry name" value="PK_Tyr_Ser-Thr"/>
    <property type="match status" value="1"/>
</dbReference>
<dbReference type="Pfam" id="PF07645">
    <property type="entry name" value="EGF_CA"/>
    <property type="match status" value="1"/>
</dbReference>
<keyword evidence="7 13" id="KW-0547">Nucleotide-binding</keyword>
<dbReference type="FunFam" id="2.10.25.10:FF:001055">
    <property type="entry name" value="Wall-associated receptor kinase-like 8"/>
    <property type="match status" value="1"/>
</dbReference>
<keyword evidence="8" id="KW-0418">Kinase</keyword>
<dbReference type="GO" id="GO:0007166">
    <property type="term" value="P:cell surface receptor signaling pathway"/>
    <property type="evidence" value="ECO:0000318"/>
    <property type="project" value="GO_Central"/>
</dbReference>
<dbReference type="FunFam" id="1.10.510.10:FF:000084">
    <property type="entry name" value="Wall-associated receptor kinase 2"/>
    <property type="match status" value="1"/>
</dbReference>
<keyword evidence="11" id="KW-0325">Glycoprotein</keyword>
<evidence type="ECO:0000256" key="6">
    <source>
        <dbReference type="ARBA" id="ARBA00022737"/>
    </source>
</evidence>
<dbReference type="InterPro" id="IPR008271">
    <property type="entry name" value="Ser/Thr_kinase_AS"/>
</dbReference>
<comment type="caution">
    <text evidence="12">Lacks conserved residue(s) required for the propagation of feature annotation.</text>
</comment>
<dbReference type="InterPro" id="IPR045274">
    <property type="entry name" value="WAK-like"/>
</dbReference>
<dbReference type="SMART" id="SM00220">
    <property type="entry name" value="S_TKc"/>
    <property type="match status" value="1"/>
</dbReference>
<dbReference type="GO" id="GO:0005509">
    <property type="term" value="F:calcium ion binding"/>
    <property type="evidence" value="ECO:0007669"/>
    <property type="project" value="InterPro"/>
</dbReference>
<dbReference type="OrthoDB" id="4062651at2759"/>
<dbReference type="Gene3D" id="2.10.25.10">
    <property type="entry name" value="Laminin"/>
    <property type="match status" value="2"/>
</dbReference>
<dbReference type="GO" id="GO:0004674">
    <property type="term" value="F:protein serine/threonine kinase activity"/>
    <property type="evidence" value="ECO:0007669"/>
    <property type="project" value="UniProtKB-KW"/>
</dbReference>
<dbReference type="Proteomes" id="UP000008810">
    <property type="component" value="Chromosome 4"/>
</dbReference>
<dbReference type="AlphaFoldDB" id="I1IHE3"/>
<comment type="subcellular location">
    <subcellularLocation>
        <location evidence="1">Membrane</location>
        <topology evidence="1">Single-pass type I membrane protein</topology>
    </subcellularLocation>
</comment>
<dbReference type="InterPro" id="IPR001881">
    <property type="entry name" value="EGF-like_Ca-bd_dom"/>
</dbReference>
<dbReference type="SUPFAM" id="SSF56112">
    <property type="entry name" value="Protein kinase-like (PK-like)"/>
    <property type="match status" value="1"/>
</dbReference>
<dbReference type="HOGENOM" id="CLU_000288_43_5_1"/>
<dbReference type="GO" id="GO:0030247">
    <property type="term" value="F:polysaccharide binding"/>
    <property type="evidence" value="ECO:0007669"/>
    <property type="project" value="InterPro"/>
</dbReference>
<dbReference type="GeneID" id="106866656"/>
<evidence type="ECO:0000259" key="16">
    <source>
        <dbReference type="PROSITE" id="PS50026"/>
    </source>
</evidence>
<reference evidence="18" key="3">
    <citation type="submission" date="2018-08" db="UniProtKB">
        <authorList>
            <consortium name="EnsemblPlants"/>
        </authorList>
    </citation>
    <scope>IDENTIFICATION</scope>
    <source>
        <strain evidence="18">cv. Bd21</strain>
    </source>
</reference>
<dbReference type="InterPro" id="IPR049883">
    <property type="entry name" value="NOTCH1_EGF-like"/>
</dbReference>
<dbReference type="EMBL" id="CM000883">
    <property type="protein sequence ID" value="KQJ86265.1"/>
    <property type="molecule type" value="Genomic_DNA"/>
</dbReference>
<dbReference type="eggNOG" id="ENOG502QQPF">
    <property type="taxonomic scope" value="Eukaryota"/>
</dbReference>
<evidence type="ECO:0000256" key="5">
    <source>
        <dbReference type="ARBA" id="ARBA00022729"/>
    </source>
</evidence>
<evidence type="ECO:0000256" key="1">
    <source>
        <dbReference type="ARBA" id="ARBA00004479"/>
    </source>
</evidence>
<evidence type="ECO:0000313" key="17">
    <source>
        <dbReference type="EMBL" id="KQJ86265.1"/>
    </source>
</evidence>
<keyword evidence="19" id="KW-1185">Reference proteome</keyword>
<reference evidence="17" key="2">
    <citation type="submission" date="2017-06" db="EMBL/GenBank/DDBJ databases">
        <title>WGS assembly of Brachypodium distachyon.</title>
        <authorList>
            <consortium name="The International Brachypodium Initiative"/>
            <person name="Lucas S."/>
            <person name="Harmon-Smith M."/>
            <person name="Lail K."/>
            <person name="Tice H."/>
            <person name="Grimwood J."/>
            <person name="Bruce D."/>
            <person name="Barry K."/>
            <person name="Shu S."/>
            <person name="Lindquist E."/>
            <person name="Wang M."/>
            <person name="Pitluck S."/>
            <person name="Vogel J.P."/>
            <person name="Garvin D.F."/>
            <person name="Mockler T.C."/>
            <person name="Schmutz J."/>
            <person name="Rokhsar D."/>
            <person name="Bevan M.W."/>
        </authorList>
    </citation>
    <scope>NUCLEOTIDE SEQUENCE</scope>
    <source>
        <strain evidence="17">Bd21</strain>
    </source>
</reference>
<gene>
    <name evidence="18" type="primary">LOC106866656</name>
    <name evidence="17" type="ORF">BRADI_4g04347v3</name>
</gene>
<dbReference type="SMART" id="SM00181">
    <property type="entry name" value="EGF"/>
    <property type="match status" value="2"/>
</dbReference>
<accession>I1IHE3</accession>
<dbReference type="InterPro" id="IPR025287">
    <property type="entry name" value="WAK_GUB"/>
</dbReference>
<dbReference type="Gramene" id="KQJ86265">
    <property type="protein sequence ID" value="KQJ86265"/>
    <property type="gene ID" value="BRADI_4g04347v3"/>
</dbReference>
<dbReference type="PROSITE" id="PS00107">
    <property type="entry name" value="PROTEIN_KINASE_ATP"/>
    <property type="match status" value="1"/>
</dbReference>
<feature type="signal peptide" evidence="14">
    <location>
        <begin position="1"/>
        <end position="29"/>
    </location>
</feature>
<evidence type="ECO:0000256" key="4">
    <source>
        <dbReference type="ARBA" id="ARBA00022679"/>
    </source>
</evidence>
<dbReference type="CDD" id="cd14066">
    <property type="entry name" value="STKc_IRAK"/>
    <property type="match status" value="1"/>
</dbReference>
<name>I1IHE3_BRADI</name>
<evidence type="ECO:0000256" key="13">
    <source>
        <dbReference type="PROSITE-ProRule" id="PRU10141"/>
    </source>
</evidence>
<evidence type="ECO:0000256" key="11">
    <source>
        <dbReference type="ARBA" id="ARBA00023180"/>
    </source>
</evidence>
<dbReference type="Pfam" id="PF13947">
    <property type="entry name" value="GUB_WAK_bind"/>
    <property type="match status" value="1"/>
</dbReference>
<dbReference type="InterPro" id="IPR011009">
    <property type="entry name" value="Kinase-like_dom_sf"/>
</dbReference>
<feature type="binding site" evidence="13">
    <location>
        <position position="466"/>
    </location>
    <ligand>
        <name>ATP</name>
        <dbReference type="ChEBI" id="CHEBI:30616"/>
    </ligand>
</feature>
<dbReference type="SMART" id="SM00179">
    <property type="entry name" value="EGF_CA"/>
    <property type="match status" value="1"/>
</dbReference>
<feature type="domain" description="EGF-like" evidence="16">
    <location>
        <begin position="308"/>
        <end position="352"/>
    </location>
</feature>
<keyword evidence="10" id="KW-1015">Disulfide bond</keyword>
<evidence type="ECO:0000256" key="9">
    <source>
        <dbReference type="ARBA" id="ARBA00022840"/>
    </source>
</evidence>
<dbReference type="OMA" id="FEFRSAY"/>
<evidence type="ECO:0000256" key="3">
    <source>
        <dbReference type="ARBA" id="ARBA00022536"/>
    </source>
</evidence>
<evidence type="ECO:0000256" key="8">
    <source>
        <dbReference type="ARBA" id="ARBA00022777"/>
    </source>
</evidence>
<evidence type="ECO:0000256" key="7">
    <source>
        <dbReference type="ARBA" id="ARBA00022741"/>
    </source>
</evidence>
<evidence type="ECO:0000313" key="18">
    <source>
        <dbReference type="EnsemblPlants" id="KQJ86265"/>
    </source>
</evidence>
<dbReference type="PROSITE" id="PS50026">
    <property type="entry name" value="EGF_3"/>
    <property type="match status" value="1"/>
</dbReference>
<sequence length="752" mass="80360">MEHRTLLLPLAVVVTTLLVSTTWQQLASAAECQRRCGGVDIPYPFGIGRGCFLESPDMAFSLTCNLTAGDGNTSTRRPFSGALELLDVRLGRGQVRVRNRISSWCGHNGTPSMASGGSQLLPSSFRVSDAANRFTVIGCDALAYVGADADNGVIGMYSVGCRSMCPSAARLANGSSCSGMGCCQAAVPPGLSRYQVWFEDELNSSSSGRGAMSRPCSYAVLVEAAAFEFRTTYVTTGEFMEATGGQVPLVLDWVAGNQTCLEAKTQAAGYKCLSGNSECVDSRNGPGYLCNCSAGYQGNPYVLNGCQDIDECEQTGAAYPCSAPDTCSNTAGGFRCLCPAGHSGNAYTGPCEQKRSERPWQAAIGVSVGVVVLAVGMSCTYAAQEKRRLAAIKARHFRQHGGLLLFEEMKNKGNNGMVSSSSFTLFTREELREATGGFDERHVLGRGGNGTVYRGTLRDGTAVAIKRCRAAADGIDDDDGGRRQREFGKETLILSQINHKNIVKLYGCCLEVEVPMLVYQFIPNGTLYHLLHGGSDNNGESAAVPFAVRLRIAHETAEALAYLHSMASPPVIHGDVKSPNILLDGAYAAKVSDFGAATLAPPTDEAHLVTFVQGTCGYLDPEYMQTCRLTEKSDVYSFGVVLLELLTSRKALNLAAPDDERSLAASFLSAARDGRLDGLLDARVKGEVEAEVLEMVAGIAKMCLEMSGERRPSMRVVAEELDRIRKMSSSALQRSCLDEAQAHSVLDGISDR</sequence>
<dbReference type="InterPro" id="IPR000742">
    <property type="entry name" value="EGF"/>
</dbReference>
<dbReference type="PANTHER" id="PTHR27005">
    <property type="entry name" value="WALL-ASSOCIATED RECEPTOR KINASE-LIKE 21"/>
    <property type="match status" value="1"/>
</dbReference>
<dbReference type="Gene3D" id="1.10.510.10">
    <property type="entry name" value="Transferase(Phosphotransferase) domain 1"/>
    <property type="match status" value="1"/>
</dbReference>
<evidence type="ECO:0008006" key="20">
    <source>
        <dbReference type="Google" id="ProtNLM"/>
    </source>
</evidence>
<dbReference type="InterPro" id="IPR009030">
    <property type="entry name" value="Growth_fac_rcpt_cys_sf"/>
</dbReference>
<dbReference type="InterPro" id="IPR000719">
    <property type="entry name" value="Prot_kinase_dom"/>
</dbReference>
<dbReference type="EnsemblPlants" id="KQJ86265">
    <property type="protein sequence ID" value="KQJ86265"/>
    <property type="gene ID" value="BRADI_4g04347v3"/>
</dbReference>
<dbReference type="InterPro" id="IPR000152">
    <property type="entry name" value="EGF-type_Asp/Asn_hydroxyl_site"/>
</dbReference>
<reference evidence="17 18" key="1">
    <citation type="journal article" date="2010" name="Nature">
        <title>Genome sequencing and analysis of the model grass Brachypodium distachyon.</title>
        <authorList>
            <consortium name="International Brachypodium Initiative"/>
        </authorList>
    </citation>
    <scope>NUCLEOTIDE SEQUENCE [LARGE SCALE GENOMIC DNA]</scope>
    <source>
        <strain evidence="17">Bd21</strain>
        <strain evidence="18">cv. Bd21</strain>
    </source>
</reference>
<proteinExistence type="predicted"/>
<dbReference type="GO" id="GO:0005886">
    <property type="term" value="C:plasma membrane"/>
    <property type="evidence" value="ECO:0000318"/>
    <property type="project" value="GO_Central"/>
</dbReference>
<evidence type="ECO:0000313" key="19">
    <source>
        <dbReference type="Proteomes" id="UP000008810"/>
    </source>
</evidence>
<dbReference type="CDD" id="cd00054">
    <property type="entry name" value="EGF_CA"/>
    <property type="match status" value="1"/>
</dbReference>
<dbReference type="PROSITE" id="PS50011">
    <property type="entry name" value="PROTEIN_KINASE_DOM"/>
    <property type="match status" value="1"/>
</dbReference>
<dbReference type="InterPro" id="IPR018097">
    <property type="entry name" value="EGF_Ca-bd_CS"/>
</dbReference>
<keyword evidence="2" id="KW-0723">Serine/threonine-protein kinase</keyword>
<evidence type="ECO:0000256" key="2">
    <source>
        <dbReference type="ARBA" id="ARBA00022527"/>
    </source>
</evidence>
<evidence type="ECO:0000259" key="15">
    <source>
        <dbReference type="PROSITE" id="PS50011"/>
    </source>
</evidence>
<dbReference type="PROSITE" id="PS00108">
    <property type="entry name" value="PROTEIN_KINASE_ST"/>
    <property type="match status" value="1"/>
</dbReference>
<feature type="domain" description="Protein kinase" evidence="15">
    <location>
        <begin position="438"/>
        <end position="724"/>
    </location>
</feature>
<keyword evidence="3 12" id="KW-0245">EGF-like domain</keyword>
<dbReference type="KEGG" id="bdi:106866656"/>
<dbReference type="InterPro" id="IPR001245">
    <property type="entry name" value="Ser-Thr/Tyr_kinase_cat_dom"/>
</dbReference>
<dbReference type="RefSeq" id="XP_014757736.1">
    <property type="nucleotide sequence ID" value="XM_014902250.2"/>
</dbReference>
<dbReference type="PROSITE" id="PS01187">
    <property type="entry name" value="EGF_CA"/>
    <property type="match status" value="1"/>
</dbReference>
<dbReference type="InterPro" id="IPR017441">
    <property type="entry name" value="Protein_kinase_ATP_BS"/>
</dbReference>
<organism evidence="17">
    <name type="scientific">Brachypodium distachyon</name>
    <name type="common">Purple false brome</name>
    <name type="synonym">Trachynia distachya</name>
    <dbReference type="NCBI Taxonomy" id="15368"/>
    <lineage>
        <taxon>Eukaryota</taxon>
        <taxon>Viridiplantae</taxon>
        <taxon>Streptophyta</taxon>
        <taxon>Embryophyta</taxon>
        <taxon>Tracheophyta</taxon>
        <taxon>Spermatophyta</taxon>
        <taxon>Magnoliopsida</taxon>
        <taxon>Liliopsida</taxon>
        <taxon>Poales</taxon>
        <taxon>Poaceae</taxon>
        <taxon>BOP clade</taxon>
        <taxon>Pooideae</taxon>
        <taxon>Stipodae</taxon>
        <taxon>Brachypodieae</taxon>
        <taxon>Brachypodium</taxon>
    </lineage>
</organism>
<evidence type="ECO:0000256" key="12">
    <source>
        <dbReference type="PROSITE-ProRule" id="PRU00076"/>
    </source>
</evidence>
<keyword evidence="9 13" id="KW-0067">ATP-binding</keyword>
<protein>
    <recommendedName>
        <fullName evidence="20">Protein kinase domain-containing protein</fullName>
    </recommendedName>
</protein>
<keyword evidence="5 14" id="KW-0732">Signal</keyword>
<keyword evidence="4" id="KW-0808">Transferase</keyword>
<keyword evidence="6" id="KW-0677">Repeat</keyword>